<name>E1K0Q7_SOLFR</name>
<dbReference type="eggNOG" id="COG2267">
    <property type="taxonomic scope" value="Bacteria"/>
</dbReference>
<dbReference type="InterPro" id="IPR029058">
    <property type="entry name" value="AB_hydrolase_fold"/>
</dbReference>
<evidence type="ECO:0000259" key="2">
    <source>
        <dbReference type="Pfam" id="PF00561"/>
    </source>
</evidence>
<dbReference type="InterPro" id="IPR000639">
    <property type="entry name" value="Epox_hydrolase-like"/>
</dbReference>
<dbReference type="InterPro" id="IPR050471">
    <property type="entry name" value="AB_hydrolase"/>
</dbReference>
<reference evidence="3 4" key="1">
    <citation type="submission" date="2010-08" db="EMBL/GenBank/DDBJ databases">
        <title>The draft genome of Desulfovibrio fructosovorans JJ.</title>
        <authorList>
            <consortium name="US DOE Joint Genome Institute (JGI-PGF)"/>
            <person name="Lucas S."/>
            <person name="Copeland A."/>
            <person name="Lapidus A."/>
            <person name="Cheng J.-F."/>
            <person name="Bruce D."/>
            <person name="Goodwin L."/>
            <person name="Pitluck S."/>
            <person name="Land M.L."/>
            <person name="Hauser L."/>
            <person name="Chang Y.-J."/>
            <person name="Jeffries C."/>
            <person name="Wall J.D."/>
            <person name="Stahl D.A."/>
            <person name="Arkin A.P."/>
            <person name="Dehal P."/>
            <person name="Stolyar S.M."/>
            <person name="Hazen T.C."/>
            <person name="Woyke T.J."/>
        </authorList>
    </citation>
    <scope>NUCLEOTIDE SEQUENCE [LARGE SCALE GENOMIC DNA]</scope>
    <source>
        <strain evidence="3 4">JJ</strain>
    </source>
</reference>
<dbReference type="OrthoDB" id="9785408at2"/>
<dbReference type="PRINTS" id="PR00111">
    <property type="entry name" value="ABHYDROLASE"/>
</dbReference>
<dbReference type="AlphaFoldDB" id="E1K0Q7"/>
<dbReference type="STRING" id="596151.DesfrDRAFT_3457"/>
<comment type="caution">
    <text evidence="3">The sequence shown here is derived from an EMBL/GenBank/DDBJ whole genome shotgun (WGS) entry which is preliminary data.</text>
</comment>
<evidence type="ECO:0000313" key="4">
    <source>
        <dbReference type="Proteomes" id="UP000006250"/>
    </source>
</evidence>
<dbReference type="Pfam" id="PF00561">
    <property type="entry name" value="Abhydrolase_1"/>
    <property type="match status" value="1"/>
</dbReference>
<keyword evidence="3" id="KW-0378">Hydrolase</keyword>
<keyword evidence="4" id="KW-1185">Reference proteome</keyword>
<comment type="similarity">
    <text evidence="1">Belongs to the AB hydrolase superfamily. Bacterial non-heme haloperoxidase / perhydrolase family.</text>
</comment>
<accession>E1K0Q7</accession>
<dbReference type="EMBL" id="AECZ01000032">
    <property type="protein sequence ID" value="EFL49821.1"/>
    <property type="molecule type" value="Genomic_DNA"/>
</dbReference>
<sequence length="273" mass="30144">MATITTQDGTTLYYKDWGTGQPVVFSHGWPLTGDAFEDQMFFLASHGYRVIAHDRRGHGRSDQTWHGNDLDTYADDLATLTEALDLRETIHVGHSTGGGEVVRYLARHGSARVAKIVLIGAIPPLMLKTRDNPGGLPMEVFDGIREGVQNDRSQFFKDLTLPFYGYNRPGAKVSEGVRESFWRQGMLAGLAAAYFCIKAFSETDQTEDLKKIDVPTLFLHGDDDQIVPIDASSRAAVKLVRDARLTEYPGAPHGLCTTEKDKVNADLLAFIKG</sequence>
<evidence type="ECO:0000256" key="1">
    <source>
        <dbReference type="ARBA" id="ARBA00038128"/>
    </source>
</evidence>
<feature type="domain" description="AB hydrolase-1" evidence="2">
    <location>
        <begin position="22"/>
        <end position="255"/>
    </location>
</feature>
<gene>
    <name evidence="3" type="ORF">DesfrDRAFT_3457</name>
</gene>
<dbReference type="RefSeq" id="WP_005996001.1">
    <property type="nucleotide sequence ID" value="NZ_AECZ01000032.1"/>
</dbReference>
<dbReference type="InterPro" id="IPR000073">
    <property type="entry name" value="AB_hydrolase_1"/>
</dbReference>
<protein>
    <submittedName>
        <fullName evidence="3">Alpha/beta hydrolase fold protein</fullName>
    </submittedName>
</protein>
<dbReference type="PANTHER" id="PTHR43433">
    <property type="entry name" value="HYDROLASE, ALPHA/BETA FOLD FAMILY PROTEIN"/>
    <property type="match status" value="1"/>
</dbReference>
<dbReference type="FunFam" id="3.40.50.1820:FF:000205">
    <property type="entry name" value="Non-haem bromoperoxidase BPO-A2"/>
    <property type="match status" value="1"/>
</dbReference>
<dbReference type="SUPFAM" id="SSF53474">
    <property type="entry name" value="alpha/beta-Hydrolases"/>
    <property type="match status" value="1"/>
</dbReference>
<dbReference type="GO" id="GO:0016787">
    <property type="term" value="F:hydrolase activity"/>
    <property type="evidence" value="ECO:0007669"/>
    <property type="project" value="UniProtKB-KW"/>
</dbReference>
<dbReference type="Gene3D" id="3.40.50.1820">
    <property type="entry name" value="alpha/beta hydrolase"/>
    <property type="match status" value="1"/>
</dbReference>
<dbReference type="Proteomes" id="UP000006250">
    <property type="component" value="Unassembled WGS sequence"/>
</dbReference>
<evidence type="ECO:0000313" key="3">
    <source>
        <dbReference type="EMBL" id="EFL49821.1"/>
    </source>
</evidence>
<dbReference type="PRINTS" id="PR00412">
    <property type="entry name" value="EPOXHYDRLASE"/>
</dbReference>
<proteinExistence type="inferred from homology"/>
<dbReference type="PANTHER" id="PTHR43433:SF3">
    <property type="entry name" value="NON-HEME CHLOROPEROXIDASE"/>
    <property type="match status" value="1"/>
</dbReference>
<organism evidence="3 4">
    <name type="scientific">Solidesulfovibrio fructosivorans JJ]</name>
    <dbReference type="NCBI Taxonomy" id="596151"/>
    <lineage>
        <taxon>Bacteria</taxon>
        <taxon>Pseudomonadati</taxon>
        <taxon>Thermodesulfobacteriota</taxon>
        <taxon>Desulfovibrionia</taxon>
        <taxon>Desulfovibrionales</taxon>
        <taxon>Desulfovibrionaceae</taxon>
        <taxon>Solidesulfovibrio</taxon>
    </lineage>
</organism>